<dbReference type="Pfam" id="PF05721">
    <property type="entry name" value="PhyH"/>
    <property type="match status" value="1"/>
</dbReference>
<accession>A0ABR9P223</accession>
<protein>
    <submittedName>
        <fullName evidence="2">Phytanoyl-CoA dioxygenase family protein</fullName>
    </submittedName>
</protein>
<sequence length="273" mass="31058">MRPTLSADLHTPYHLPPTAVEDFRRDGFVRVPRALEPADLEGLEPDITDKVRRYDTTSDVPFEERDTLQKAFLQVGNLWRGSQGARDIVFSQRLARIAAELLGADSVRLFADQALYKEPGGAITPWHADQYYWPLDTDRVCTVWVPLQETPLEMGPLSFARGSHRYEFGRDLPISEESEGLLREELDRMQFETVQEPFALGDVSFHLGWTFHRAGQNQSDIPRRVMTVVYMDSETRVTPQIAEHEQAQLDILMPGTRPGERPDGPANPLLHPL</sequence>
<evidence type="ECO:0000313" key="2">
    <source>
        <dbReference type="EMBL" id="MBE2997892.1"/>
    </source>
</evidence>
<evidence type="ECO:0000313" key="3">
    <source>
        <dbReference type="Proteomes" id="UP000806528"/>
    </source>
</evidence>
<dbReference type="RefSeq" id="WP_193120540.1">
    <property type="nucleotide sequence ID" value="NZ_JADBGI010000003.1"/>
</dbReference>
<dbReference type="PANTHER" id="PTHR20883">
    <property type="entry name" value="PHYTANOYL-COA DIOXYGENASE DOMAIN CONTAINING 1"/>
    <property type="match status" value="1"/>
</dbReference>
<feature type="region of interest" description="Disordered" evidence="1">
    <location>
        <begin position="253"/>
        <end position="273"/>
    </location>
</feature>
<dbReference type="InterPro" id="IPR008775">
    <property type="entry name" value="Phytyl_CoA_dOase-like"/>
</dbReference>
<dbReference type="SUPFAM" id="SSF51197">
    <property type="entry name" value="Clavaminate synthase-like"/>
    <property type="match status" value="1"/>
</dbReference>
<proteinExistence type="predicted"/>
<keyword evidence="2" id="KW-0560">Oxidoreductase</keyword>
<name>A0ABR9P223_9ACTN</name>
<comment type="caution">
    <text evidence="2">The sequence shown here is derived from an EMBL/GenBank/DDBJ whole genome shotgun (WGS) entry which is preliminary data.</text>
</comment>
<reference evidence="2 3" key="1">
    <citation type="submission" date="2020-09" db="EMBL/GenBank/DDBJ databases">
        <title>Diversity and distribution of actinomycetes associated with coral in the coast of Hainan.</title>
        <authorList>
            <person name="Li F."/>
        </authorList>
    </citation>
    <scope>NUCLEOTIDE SEQUENCE [LARGE SCALE GENOMIC DNA]</scope>
    <source>
        <strain evidence="2 3">HNM0947</strain>
    </source>
</reference>
<dbReference type="Proteomes" id="UP000806528">
    <property type="component" value="Unassembled WGS sequence"/>
</dbReference>
<dbReference type="EMBL" id="JADBGI010000003">
    <property type="protein sequence ID" value="MBE2997892.1"/>
    <property type="molecule type" value="Genomic_DNA"/>
</dbReference>
<keyword evidence="3" id="KW-1185">Reference proteome</keyword>
<gene>
    <name evidence="2" type="ORF">IDM40_04095</name>
</gene>
<dbReference type="GO" id="GO:0051213">
    <property type="term" value="F:dioxygenase activity"/>
    <property type="evidence" value="ECO:0007669"/>
    <property type="project" value="UniProtKB-KW"/>
</dbReference>
<keyword evidence="2" id="KW-0223">Dioxygenase</keyword>
<dbReference type="Gene3D" id="2.60.120.620">
    <property type="entry name" value="q2cbj1_9rhob like domain"/>
    <property type="match status" value="1"/>
</dbReference>
<organism evidence="2 3">
    <name type="scientific">Nocardiopsis coralli</name>
    <dbReference type="NCBI Taxonomy" id="2772213"/>
    <lineage>
        <taxon>Bacteria</taxon>
        <taxon>Bacillati</taxon>
        <taxon>Actinomycetota</taxon>
        <taxon>Actinomycetes</taxon>
        <taxon>Streptosporangiales</taxon>
        <taxon>Nocardiopsidaceae</taxon>
        <taxon>Nocardiopsis</taxon>
    </lineage>
</organism>
<evidence type="ECO:0000256" key="1">
    <source>
        <dbReference type="SAM" id="MobiDB-lite"/>
    </source>
</evidence>
<dbReference type="PANTHER" id="PTHR20883:SF49">
    <property type="entry name" value="PHYTANOYL-COA DIOXYGENASE"/>
    <property type="match status" value="1"/>
</dbReference>